<feature type="transmembrane region" description="Helical" evidence="3">
    <location>
        <begin position="32"/>
        <end position="50"/>
    </location>
</feature>
<dbReference type="EMBL" id="JAGETV010000004">
    <property type="protein sequence ID" value="MBO1926575.1"/>
    <property type="molecule type" value="Genomic_DNA"/>
</dbReference>
<dbReference type="InterPro" id="IPR050469">
    <property type="entry name" value="Diguanylate_Cyclase"/>
</dbReference>
<dbReference type="Pfam" id="PF00990">
    <property type="entry name" value="GGDEF"/>
    <property type="match status" value="1"/>
</dbReference>
<name>A0ABS3Q423_9GAMM</name>
<evidence type="ECO:0000313" key="8">
    <source>
        <dbReference type="Proteomes" id="UP000664835"/>
    </source>
</evidence>
<sequence length="943" mass="107616">MSTIFSYKYFSLLVDICKLDDRHIPRPLRKPLSLYLLAFIFSIVTCHISAAEAEVQESLQPVTIQLNWNHQFQFAGYYAAIHQGYYRQAGIKVTLKPWENGINPLQEVLSGKADFGVGVSSIINDFAKGADIRLVLSAFQYSPLVLLSHRPIDDLNELAHKTIMHNGSIQIRSLLAKSGLQPEKMPTELPSSGNLNDFINDNVDFYGAYISNEPYQLDKLGVNYNIIDPKNFGVQNYSGLLFTSAYLATSDPELVSAVRAATIKGWQYAVNHPQELIDFISEHYALNKNPAFLHNEASTLKKYILQGNTPIGDIDPIKIAAILSEAKQLNLITSQEYQSVADRELVFNDSYAMFTAEERDFLQHHKLIITTDQIDYPPFQFQSNGIPQGLVEDYLRAIEKIIGSKFIHQSALTASQKAQLPENFPILYPAMSPHIGNQNQYLFSKKYLNFNLVLMGISTNSGFIQDLTLLDGYTLAVRKNSFPYQYLQTNYPNIKLLAVDTINDGLIQVKLNNAMAIIDNLPALNYTINNYGYPNFQVIGQIATDYSFAMATDINQPLLHSIIDKALQKIEPSQRSQIFQSWLSQKPQVTFNYQRFWQLLTVLIILVAFMLTLLIFNYRKQRYLKQIYELSYANMIDANSMKITWTSNAFSKLCGYSPKELIGFPYLKLAAPSIDSKQIHKIYQQVIENGHTWSGELAAVRKNGEEYWVELTLTPNKNFFGKVTNVLATRIDISDRKKVEEISITDELTGLYNRRYFDQRLSNELKRALREQQGLCFVMIDLDYFKKINDDYGHQIGDEVLIEIATSINTYFNRANDFVFRIGGEEFFVITHFEKLRAFAVHLNNLQESVRLQKIENKNTPLGYLTLSIGALFCSPECIPKESQVLHYTDSLLYQSKENGRNRMTVKAIDISAQNAENKPPREASCCQRDYDSFEDLIEDVYS</sequence>
<feature type="domain" description="PAS" evidence="4">
    <location>
        <begin position="620"/>
        <end position="690"/>
    </location>
</feature>
<protein>
    <recommendedName>
        <fullName evidence="1">diguanylate cyclase</fullName>
        <ecNumber evidence="1">2.7.7.65</ecNumber>
    </recommendedName>
</protein>
<dbReference type="Gene3D" id="3.30.450.20">
    <property type="entry name" value="PAS domain"/>
    <property type="match status" value="1"/>
</dbReference>
<dbReference type="SUPFAM" id="SSF55073">
    <property type="entry name" value="Nucleotide cyclase"/>
    <property type="match status" value="1"/>
</dbReference>
<feature type="transmembrane region" description="Helical" evidence="3">
    <location>
        <begin position="596"/>
        <end position="616"/>
    </location>
</feature>
<dbReference type="CDD" id="cd01007">
    <property type="entry name" value="PBP2_BvgS_HisK_like"/>
    <property type="match status" value="1"/>
</dbReference>
<dbReference type="InterPro" id="IPR001638">
    <property type="entry name" value="Solute-binding_3/MltF_N"/>
</dbReference>
<dbReference type="InterPro" id="IPR035965">
    <property type="entry name" value="PAS-like_dom_sf"/>
</dbReference>
<proteinExistence type="predicted"/>
<evidence type="ECO:0000256" key="3">
    <source>
        <dbReference type="SAM" id="Phobius"/>
    </source>
</evidence>
<dbReference type="Pfam" id="PF00497">
    <property type="entry name" value="SBP_bac_3"/>
    <property type="match status" value="1"/>
</dbReference>
<dbReference type="InterPro" id="IPR000014">
    <property type="entry name" value="PAS"/>
</dbReference>
<dbReference type="Pfam" id="PF13426">
    <property type="entry name" value="PAS_9"/>
    <property type="match status" value="1"/>
</dbReference>
<dbReference type="EC" id="2.7.7.65" evidence="1"/>
<dbReference type="InterPro" id="IPR015168">
    <property type="entry name" value="SsuA/THI5"/>
</dbReference>
<dbReference type="PROSITE" id="PS50887">
    <property type="entry name" value="GGDEF"/>
    <property type="match status" value="1"/>
</dbReference>
<feature type="domain" description="PAC" evidence="5">
    <location>
        <begin position="693"/>
        <end position="745"/>
    </location>
</feature>
<dbReference type="SMART" id="SM00062">
    <property type="entry name" value="PBPb"/>
    <property type="match status" value="1"/>
</dbReference>
<dbReference type="SUPFAM" id="SSF53850">
    <property type="entry name" value="Periplasmic binding protein-like II"/>
    <property type="match status" value="2"/>
</dbReference>
<keyword evidence="8" id="KW-1185">Reference proteome</keyword>
<dbReference type="PANTHER" id="PTHR45138:SF9">
    <property type="entry name" value="DIGUANYLATE CYCLASE DGCM-RELATED"/>
    <property type="match status" value="1"/>
</dbReference>
<dbReference type="InterPro" id="IPR043128">
    <property type="entry name" value="Rev_trsase/Diguanyl_cyclase"/>
</dbReference>
<dbReference type="PROSITE" id="PS50112">
    <property type="entry name" value="PAS"/>
    <property type="match status" value="1"/>
</dbReference>
<comment type="catalytic activity">
    <reaction evidence="2">
        <text>2 GTP = 3',3'-c-di-GMP + 2 diphosphate</text>
        <dbReference type="Rhea" id="RHEA:24898"/>
        <dbReference type="ChEBI" id="CHEBI:33019"/>
        <dbReference type="ChEBI" id="CHEBI:37565"/>
        <dbReference type="ChEBI" id="CHEBI:58805"/>
        <dbReference type="EC" id="2.7.7.65"/>
    </reaction>
</comment>
<evidence type="ECO:0000256" key="1">
    <source>
        <dbReference type="ARBA" id="ARBA00012528"/>
    </source>
</evidence>
<dbReference type="SUPFAM" id="SSF55785">
    <property type="entry name" value="PYP-like sensor domain (PAS domain)"/>
    <property type="match status" value="1"/>
</dbReference>
<dbReference type="Gene3D" id="3.30.70.270">
    <property type="match status" value="1"/>
</dbReference>
<dbReference type="RefSeq" id="WP_208147871.1">
    <property type="nucleotide sequence ID" value="NZ_JAGETV010000004.1"/>
</dbReference>
<organism evidence="7 8">
    <name type="scientific">Thiomicrorhabdus marina</name>
    <dbReference type="NCBI Taxonomy" id="2818442"/>
    <lineage>
        <taxon>Bacteria</taxon>
        <taxon>Pseudomonadati</taxon>
        <taxon>Pseudomonadota</taxon>
        <taxon>Gammaproteobacteria</taxon>
        <taxon>Thiotrichales</taxon>
        <taxon>Piscirickettsiaceae</taxon>
        <taxon>Thiomicrorhabdus</taxon>
    </lineage>
</organism>
<dbReference type="SMART" id="SM00086">
    <property type="entry name" value="PAC"/>
    <property type="match status" value="1"/>
</dbReference>
<dbReference type="NCBIfam" id="TIGR00254">
    <property type="entry name" value="GGDEF"/>
    <property type="match status" value="1"/>
</dbReference>
<dbReference type="InterPro" id="IPR000700">
    <property type="entry name" value="PAS-assoc_C"/>
</dbReference>
<dbReference type="PROSITE" id="PS50113">
    <property type="entry name" value="PAC"/>
    <property type="match status" value="1"/>
</dbReference>
<gene>
    <name evidence="7" type="ORF">J3998_03215</name>
</gene>
<dbReference type="InterPro" id="IPR000160">
    <property type="entry name" value="GGDEF_dom"/>
</dbReference>
<dbReference type="Pfam" id="PF09084">
    <property type="entry name" value="NMT1"/>
    <property type="match status" value="1"/>
</dbReference>
<evidence type="ECO:0000256" key="2">
    <source>
        <dbReference type="ARBA" id="ARBA00034247"/>
    </source>
</evidence>
<accession>A0ABS3Q423</accession>
<dbReference type="Proteomes" id="UP000664835">
    <property type="component" value="Unassembled WGS sequence"/>
</dbReference>
<evidence type="ECO:0000313" key="7">
    <source>
        <dbReference type="EMBL" id="MBO1926575.1"/>
    </source>
</evidence>
<evidence type="ECO:0000259" key="5">
    <source>
        <dbReference type="PROSITE" id="PS50113"/>
    </source>
</evidence>
<dbReference type="InterPro" id="IPR001610">
    <property type="entry name" value="PAC"/>
</dbReference>
<keyword evidence="3" id="KW-1133">Transmembrane helix</keyword>
<dbReference type="SMART" id="SM00267">
    <property type="entry name" value="GGDEF"/>
    <property type="match status" value="1"/>
</dbReference>
<evidence type="ECO:0000259" key="4">
    <source>
        <dbReference type="PROSITE" id="PS50112"/>
    </source>
</evidence>
<dbReference type="CDD" id="cd01949">
    <property type="entry name" value="GGDEF"/>
    <property type="match status" value="1"/>
</dbReference>
<comment type="caution">
    <text evidence="7">The sequence shown here is derived from an EMBL/GenBank/DDBJ whole genome shotgun (WGS) entry which is preliminary data.</text>
</comment>
<keyword evidence="3" id="KW-0472">Membrane</keyword>
<dbReference type="CDD" id="cd00130">
    <property type="entry name" value="PAS"/>
    <property type="match status" value="1"/>
</dbReference>
<dbReference type="Gene3D" id="3.40.190.10">
    <property type="entry name" value="Periplasmic binding protein-like II"/>
    <property type="match status" value="4"/>
</dbReference>
<reference evidence="7 8" key="1">
    <citation type="submission" date="2021-03" db="EMBL/GenBank/DDBJ databases">
        <title>Thiomicrorhabdus sp.nov.,novel sulfur-oxidizing bacteria isolated from coastal sediment.</title>
        <authorList>
            <person name="Liu X."/>
        </authorList>
    </citation>
    <scope>NUCLEOTIDE SEQUENCE [LARGE SCALE GENOMIC DNA]</scope>
    <source>
        <strain evidence="7 8">6S2-11</strain>
    </source>
</reference>
<dbReference type="PANTHER" id="PTHR45138">
    <property type="entry name" value="REGULATORY COMPONENTS OF SENSORY TRANSDUCTION SYSTEM"/>
    <property type="match status" value="1"/>
</dbReference>
<dbReference type="NCBIfam" id="TIGR00229">
    <property type="entry name" value="sensory_box"/>
    <property type="match status" value="1"/>
</dbReference>
<evidence type="ECO:0000259" key="6">
    <source>
        <dbReference type="PROSITE" id="PS50887"/>
    </source>
</evidence>
<dbReference type="InterPro" id="IPR029787">
    <property type="entry name" value="Nucleotide_cyclase"/>
</dbReference>
<feature type="domain" description="GGDEF" evidence="6">
    <location>
        <begin position="773"/>
        <end position="909"/>
    </location>
</feature>
<keyword evidence="3" id="KW-0812">Transmembrane</keyword>